<reference evidence="2 3" key="1">
    <citation type="journal article" date="2019" name="Commun. Biol.">
        <title>The bagworm genome reveals a unique fibroin gene that provides high tensile strength.</title>
        <authorList>
            <person name="Kono N."/>
            <person name="Nakamura H."/>
            <person name="Ohtoshi R."/>
            <person name="Tomita M."/>
            <person name="Numata K."/>
            <person name="Arakawa K."/>
        </authorList>
    </citation>
    <scope>NUCLEOTIDE SEQUENCE [LARGE SCALE GENOMIC DNA]</scope>
</reference>
<evidence type="ECO:0000313" key="2">
    <source>
        <dbReference type="EMBL" id="GBP85818.1"/>
    </source>
</evidence>
<name>A0A4C1ZDH4_EUMVA</name>
<dbReference type="EMBL" id="BGZK01001761">
    <property type="protein sequence ID" value="GBP85818.1"/>
    <property type="molecule type" value="Genomic_DNA"/>
</dbReference>
<sequence>MYNMDTQHQPILTTVRIRTRHLLSQTARQCTDWAAIKASLETLHLESSFATAADVNHTRQSASEQNKEGSVCGYDLPSYVDVASRGPAFAHKSNTTTETQTTQTVGSYLLSQT</sequence>
<keyword evidence="3" id="KW-1185">Reference proteome</keyword>
<gene>
    <name evidence="2" type="ORF">EVAR_65882_1</name>
</gene>
<dbReference type="Proteomes" id="UP000299102">
    <property type="component" value="Unassembled WGS sequence"/>
</dbReference>
<dbReference type="AlphaFoldDB" id="A0A4C1ZDH4"/>
<feature type="compositionally biased region" description="Low complexity" evidence="1">
    <location>
        <begin position="95"/>
        <end position="104"/>
    </location>
</feature>
<evidence type="ECO:0000313" key="3">
    <source>
        <dbReference type="Proteomes" id="UP000299102"/>
    </source>
</evidence>
<organism evidence="2 3">
    <name type="scientific">Eumeta variegata</name>
    <name type="common">Bagworm moth</name>
    <name type="synonym">Eumeta japonica</name>
    <dbReference type="NCBI Taxonomy" id="151549"/>
    <lineage>
        <taxon>Eukaryota</taxon>
        <taxon>Metazoa</taxon>
        <taxon>Ecdysozoa</taxon>
        <taxon>Arthropoda</taxon>
        <taxon>Hexapoda</taxon>
        <taxon>Insecta</taxon>
        <taxon>Pterygota</taxon>
        <taxon>Neoptera</taxon>
        <taxon>Endopterygota</taxon>
        <taxon>Lepidoptera</taxon>
        <taxon>Glossata</taxon>
        <taxon>Ditrysia</taxon>
        <taxon>Tineoidea</taxon>
        <taxon>Psychidae</taxon>
        <taxon>Oiketicinae</taxon>
        <taxon>Eumeta</taxon>
    </lineage>
</organism>
<accession>A0A4C1ZDH4</accession>
<protein>
    <submittedName>
        <fullName evidence="2">Uncharacterized protein</fullName>
    </submittedName>
</protein>
<proteinExistence type="predicted"/>
<feature type="region of interest" description="Disordered" evidence="1">
    <location>
        <begin position="91"/>
        <end position="113"/>
    </location>
</feature>
<comment type="caution">
    <text evidence="2">The sequence shown here is derived from an EMBL/GenBank/DDBJ whole genome shotgun (WGS) entry which is preliminary data.</text>
</comment>
<evidence type="ECO:0000256" key="1">
    <source>
        <dbReference type="SAM" id="MobiDB-lite"/>
    </source>
</evidence>